<dbReference type="InterPro" id="IPR041526">
    <property type="entry name" value="DAPG_hydrolase"/>
</dbReference>
<comment type="caution">
    <text evidence="7">The sequence shown here is derived from an EMBL/GenBank/DDBJ whole genome shotgun (WGS) entry which is preliminary data.</text>
</comment>
<accession>A0A4R9JBH6</accession>
<evidence type="ECO:0000256" key="2">
    <source>
        <dbReference type="ARBA" id="ARBA00022723"/>
    </source>
</evidence>
<keyword evidence="3" id="KW-0378">Hydrolase</keyword>
<evidence type="ECO:0000256" key="1">
    <source>
        <dbReference type="ARBA" id="ARBA00001947"/>
    </source>
</evidence>
<sequence>MVRLWFSEYLQTTEDYKRWHPKAHVWMDWESKEPGALVGASHLVHEYIGSILMKLRINFVDPALFFDVDPNDKDHFVACAIVGDLDLPVNFGLLCHAVKRTEDGSEMRSRFWLGHVKARGSKFSIFRLSSFANLPIIRLVAVSRSGGKDLQIHCLEEMSILSGFLPSLHKENSNI</sequence>
<comment type="similarity">
    <text evidence="5">Belongs to the DAPG/phloretin hydrolase family.</text>
</comment>
<evidence type="ECO:0000259" key="6">
    <source>
        <dbReference type="Pfam" id="PF18089"/>
    </source>
</evidence>
<protein>
    <recommendedName>
        <fullName evidence="6">DAPG hydrolase PhiG domain-containing protein</fullName>
    </recommendedName>
</protein>
<dbReference type="EMBL" id="RQFY01000001">
    <property type="protein sequence ID" value="TGL36811.1"/>
    <property type="molecule type" value="Genomic_DNA"/>
</dbReference>
<comment type="cofactor">
    <cofactor evidence="1">
        <name>Zn(2+)</name>
        <dbReference type="ChEBI" id="CHEBI:29105"/>
    </cofactor>
</comment>
<reference evidence="7" key="1">
    <citation type="journal article" date="2019" name="PLoS Negl. Trop. Dis.">
        <title>Revisiting the worldwide diversity of Leptospira species in the environment.</title>
        <authorList>
            <person name="Vincent A.T."/>
            <person name="Schiettekatte O."/>
            <person name="Bourhy P."/>
            <person name="Veyrier F.J."/>
            <person name="Picardeau M."/>
        </authorList>
    </citation>
    <scope>NUCLEOTIDE SEQUENCE [LARGE SCALE GENOMIC DNA]</scope>
    <source>
        <strain evidence="7">201800265</strain>
    </source>
</reference>
<gene>
    <name evidence="7" type="ORF">EHQ52_02740</name>
</gene>
<evidence type="ECO:0000256" key="3">
    <source>
        <dbReference type="ARBA" id="ARBA00022801"/>
    </source>
</evidence>
<name>A0A4R9JBH6_9LEPT</name>
<evidence type="ECO:0000256" key="4">
    <source>
        <dbReference type="ARBA" id="ARBA00022833"/>
    </source>
</evidence>
<dbReference type="Proteomes" id="UP000297871">
    <property type="component" value="Unassembled WGS sequence"/>
</dbReference>
<dbReference type="GO" id="GO:0016787">
    <property type="term" value="F:hydrolase activity"/>
    <property type="evidence" value="ECO:0007669"/>
    <property type="project" value="UniProtKB-KW"/>
</dbReference>
<dbReference type="Pfam" id="PF18089">
    <property type="entry name" value="DAPG_hydrolase"/>
    <property type="match status" value="1"/>
</dbReference>
<evidence type="ECO:0000313" key="8">
    <source>
        <dbReference type="Proteomes" id="UP000297871"/>
    </source>
</evidence>
<organism evidence="7 8">
    <name type="scientific">Leptospira koniambonensis</name>
    <dbReference type="NCBI Taxonomy" id="2484950"/>
    <lineage>
        <taxon>Bacteria</taxon>
        <taxon>Pseudomonadati</taxon>
        <taxon>Spirochaetota</taxon>
        <taxon>Spirochaetia</taxon>
        <taxon>Leptospirales</taxon>
        <taxon>Leptospiraceae</taxon>
        <taxon>Leptospira</taxon>
    </lineage>
</organism>
<keyword evidence="4" id="KW-0862">Zinc</keyword>
<proteinExistence type="inferred from homology"/>
<keyword evidence="2" id="KW-0479">Metal-binding</keyword>
<evidence type="ECO:0000256" key="5">
    <source>
        <dbReference type="ARBA" id="ARBA00023459"/>
    </source>
</evidence>
<keyword evidence="8" id="KW-1185">Reference proteome</keyword>
<evidence type="ECO:0000313" key="7">
    <source>
        <dbReference type="EMBL" id="TGL36811.1"/>
    </source>
</evidence>
<dbReference type="AlphaFoldDB" id="A0A4R9JBH6"/>
<dbReference type="GO" id="GO:0046872">
    <property type="term" value="F:metal ion binding"/>
    <property type="evidence" value="ECO:0007669"/>
    <property type="project" value="UniProtKB-KW"/>
</dbReference>
<feature type="domain" description="DAPG hydrolase PhiG" evidence="6">
    <location>
        <begin position="1"/>
        <end position="170"/>
    </location>
</feature>